<gene>
    <name evidence="1" type="ORF">DP939_27125</name>
</gene>
<sequence>MQVGGKVWHMYLPDEPRVSEVAEWERRAARRAATGYIVTPNVFGHPVDQVCPYCKVKVVMTPMEKTL</sequence>
<dbReference type="EMBL" id="QMEY01000013">
    <property type="protein sequence ID" value="RBQ17151.1"/>
    <property type="molecule type" value="Genomic_DNA"/>
</dbReference>
<name>A0A366LTA5_9ACTN</name>
<organism evidence="1 2">
    <name type="scientific">Spongiactinospora rosea</name>
    <dbReference type="NCBI Taxonomy" id="2248750"/>
    <lineage>
        <taxon>Bacteria</taxon>
        <taxon>Bacillati</taxon>
        <taxon>Actinomycetota</taxon>
        <taxon>Actinomycetes</taxon>
        <taxon>Streptosporangiales</taxon>
        <taxon>Streptosporangiaceae</taxon>
        <taxon>Spongiactinospora</taxon>
    </lineage>
</organism>
<accession>A0A366LTA5</accession>
<dbReference type="AlphaFoldDB" id="A0A366LTA5"/>
<protein>
    <submittedName>
        <fullName evidence="1">Uncharacterized protein</fullName>
    </submittedName>
</protein>
<evidence type="ECO:0000313" key="1">
    <source>
        <dbReference type="EMBL" id="RBQ17151.1"/>
    </source>
</evidence>
<dbReference type="Proteomes" id="UP000253303">
    <property type="component" value="Unassembled WGS sequence"/>
</dbReference>
<reference evidence="1 2" key="1">
    <citation type="submission" date="2018-06" db="EMBL/GenBank/DDBJ databases">
        <title>Sphaerisporangium craniellae sp. nov., isolated from a marine sponge in the South China Sea.</title>
        <authorList>
            <person name="Li L."/>
        </authorList>
    </citation>
    <scope>NUCLEOTIDE SEQUENCE [LARGE SCALE GENOMIC DNA]</scope>
    <source>
        <strain evidence="1 2">LHW63015</strain>
    </source>
</reference>
<evidence type="ECO:0000313" key="2">
    <source>
        <dbReference type="Proteomes" id="UP000253303"/>
    </source>
</evidence>
<keyword evidence="2" id="KW-1185">Reference proteome</keyword>
<comment type="caution">
    <text evidence="1">The sequence shown here is derived from an EMBL/GenBank/DDBJ whole genome shotgun (WGS) entry which is preliminary data.</text>
</comment>
<proteinExistence type="predicted"/>
<dbReference type="RefSeq" id="WP_113983595.1">
    <property type="nucleotide sequence ID" value="NZ_QMEY01000013.1"/>
</dbReference>